<comment type="subcellular location">
    <subcellularLocation>
        <location evidence="1">Cell outer membrane</location>
        <topology evidence="1">Multi-pass membrane protein</topology>
    </subcellularLocation>
</comment>
<evidence type="ECO:0000256" key="11">
    <source>
        <dbReference type="ARBA" id="ARBA00023136"/>
    </source>
</evidence>
<dbReference type="PANTHER" id="PTHR33619">
    <property type="entry name" value="POLYSACCHARIDE EXPORT PROTEIN GFCE-RELATED"/>
    <property type="match status" value="1"/>
</dbReference>
<evidence type="ECO:0000256" key="15">
    <source>
        <dbReference type="SAM" id="SignalP"/>
    </source>
</evidence>
<accession>A0A1B4V9A0</accession>
<reference evidence="18 19" key="1">
    <citation type="submission" date="2015-08" db="EMBL/GenBank/DDBJ databases">
        <title>Complete genome sequence of Sulfurifustis variabilis.</title>
        <authorList>
            <person name="Miura A."/>
            <person name="Kojima H."/>
            <person name="Fukui M."/>
        </authorList>
    </citation>
    <scope>NUCLEOTIDE SEQUENCE [LARGE SCALE GENOMIC DNA]</scope>
    <source>
        <strain evidence="19">skN76</strain>
    </source>
</reference>
<name>A0A1B4V9A0_9GAMM</name>
<keyword evidence="4" id="KW-1134">Transmembrane beta strand</keyword>
<keyword evidence="11" id="KW-0472">Membrane</keyword>
<dbReference type="EMBL" id="AP014936">
    <property type="protein sequence ID" value="BAU48044.1"/>
    <property type="molecule type" value="Genomic_DNA"/>
</dbReference>
<evidence type="ECO:0000256" key="3">
    <source>
        <dbReference type="ARBA" id="ARBA00022448"/>
    </source>
</evidence>
<dbReference type="GO" id="GO:0015288">
    <property type="term" value="F:porin activity"/>
    <property type="evidence" value="ECO:0007669"/>
    <property type="project" value="UniProtKB-KW"/>
</dbReference>
<dbReference type="Pfam" id="PF02563">
    <property type="entry name" value="Poly_export"/>
    <property type="match status" value="1"/>
</dbReference>
<evidence type="ECO:0000313" key="18">
    <source>
        <dbReference type="EMBL" id="BAU48044.1"/>
    </source>
</evidence>
<protein>
    <submittedName>
        <fullName evidence="18">Polysaccharide export protein</fullName>
    </submittedName>
</protein>
<evidence type="ECO:0000256" key="2">
    <source>
        <dbReference type="ARBA" id="ARBA00009450"/>
    </source>
</evidence>
<evidence type="ECO:0000256" key="6">
    <source>
        <dbReference type="ARBA" id="ARBA00022692"/>
    </source>
</evidence>
<evidence type="ECO:0000256" key="4">
    <source>
        <dbReference type="ARBA" id="ARBA00022452"/>
    </source>
</evidence>
<evidence type="ECO:0000259" key="16">
    <source>
        <dbReference type="Pfam" id="PF02563"/>
    </source>
</evidence>
<feature type="domain" description="Polysaccharide export protein N-terminal" evidence="16">
    <location>
        <begin position="39"/>
        <end position="112"/>
    </location>
</feature>
<keyword evidence="9" id="KW-0406">Ion transport</keyword>
<dbReference type="KEGG" id="sva:SVA_1482"/>
<evidence type="ECO:0000259" key="17">
    <source>
        <dbReference type="Pfam" id="PF22461"/>
    </source>
</evidence>
<evidence type="ECO:0000256" key="12">
    <source>
        <dbReference type="ARBA" id="ARBA00023139"/>
    </source>
</evidence>
<keyword evidence="6" id="KW-0812">Transmembrane</keyword>
<organism evidence="18 19">
    <name type="scientific">Sulfurifustis variabilis</name>
    <dbReference type="NCBI Taxonomy" id="1675686"/>
    <lineage>
        <taxon>Bacteria</taxon>
        <taxon>Pseudomonadati</taxon>
        <taxon>Pseudomonadota</taxon>
        <taxon>Gammaproteobacteria</taxon>
        <taxon>Acidiferrobacterales</taxon>
        <taxon>Acidiferrobacteraceae</taxon>
        <taxon>Sulfurifustis</taxon>
    </lineage>
</organism>
<keyword evidence="7 15" id="KW-0732">Signal</keyword>
<evidence type="ECO:0000256" key="7">
    <source>
        <dbReference type="ARBA" id="ARBA00022729"/>
    </source>
</evidence>
<comment type="similarity">
    <text evidence="2">Belongs to the BexD/CtrA/VexA family.</text>
</comment>
<dbReference type="Pfam" id="PF22461">
    <property type="entry name" value="SLBB_2"/>
    <property type="match status" value="1"/>
</dbReference>
<evidence type="ECO:0000256" key="10">
    <source>
        <dbReference type="ARBA" id="ARBA00023114"/>
    </source>
</evidence>
<keyword evidence="5" id="KW-0762">Sugar transport</keyword>
<evidence type="ECO:0000256" key="9">
    <source>
        <dbReference type="ARBA" id="ARBA00023065"/>
    </source>
</evidence>
<feature type="chain" id="PRO_5008571263" evidence="15">
    <location>
        <begin position="29"/>
        <end position="199"/>
    </location>
</feature>
<dbReference type="GO" id="GO:0006811">
    <property type="term" value="P:monoatomic ion transport"/>
    <property type="evidence" value="ECO:0007669"/>
    <property type="project" value="UniProtKB-KW"/>
</dbReference>
<keyword evidence="14" id="KW-0449">Lipoprotein</keyword>
<dbReference type="InterPro" id="IPR054765">
    <property type="entry name" value="SLBB_dom"/>
</dbReference>
<evidence type="ECO:0000256" key="1">
    <source>
        <dbReference type="ARBA" id="ARBA00004571"/>
    </source>
</evidence>
<evidence type="ECO:0000313" key="19">
    <source>
        <dbReference type="Proteomes" id="UP000218899"/>
    </source>
</evidence>
<dbReference type="InterPro" id="IPR049712">
    <property type="entry name" value="Poly_export"/>
</dbReference>
<feature type="signal peptide" evidence="15">
    <location>
        <begin position="1"/>
        <end position="28"/>
    </location>
</feature>
<evidence type="ECO:0000256" key="8">
    <source>
        <dbReference type="ARBA" id="ARBA00023047"/>
    </source>
</evidence>
<keyword evidence="10" id="KW-0626">Porin</keyword>
<dbReference type="OrthoDB" id="9808421at2"/>
<dbReference type="RefSeq" id="WP_096460595.1">
    <property type="nucleotide sequence ID" value="NZ_AP014936.1"/>
</dbReference>
<dbReference type="GO" id="GO:0009279">
    <property type="term" value="C:cell outer membrane"/>
    <property type="evidence" value="ECO:0007669"/>
    <property type="project" value="UniProtKB-SubCell"/>
</dbReference>
<keyword evidence="19" id="KW-1185">Reference proteome</keyword>
<evidence type="ECO:0000256" key="5">
    <source>
        <dbReference type="ARBA" id="ARBA00022597"/>
    </source>
</evidence>
<dbReference type="Gene3D" id="3.30.1950.10">
    <property type="entry name" value="wza like domain"/>
    <property type="match status" value="1"/>
</dbReference>
<dbReference type="Gene3D" id="3.10.560.10">
    <property type="entry name" value="Outer membrane lipoprotein wza domain like"/>
    <property type="match status" value="1"/>
</dbReference>
<dbReference type="AlphaFoldDB" id="A0A1B4V9A0"/>
<keyword evidence="13" id="KW-0998">Cell outer membrane</keyword>
<dbReference type="GO" id="GO:0015159">
    <property type="term" value="F:polysaccharide transmembrane transporter activity"/>
    <property type="evidence" value="ECO:0007669"/>
    <property type="project" value="InterPro"/>
</dbReference>
<dbReference type="GO" id="GO:0046930">
    <property type="term" value="C:pore complex"/>
    <property type="evidence" value="ECO:0007669"/>
    <property type="project" value="UniProtKB-KW"/>
</dbReference>
<keyword evidence="3" id="KW-0813">Transport</keyword>
<evidence type="ECO:0000256" key="14">
    <source>
        <dbReference type="ARBA" id="ARBA00023288"/>
    </source>
</evidence>
<feature type="domain" description="SLBB" evidence="17">
    <location>
        <begin position="118"/>
        <end position="198"/>
    </location>
</feature>
<keyword evidence="8" id="KW-0625">Polysaccharide transport</keyword>
<dbReference type="Proteomes" id="UP000218899">
    <property type="component" value="Chromosome"/>
</dbReference>
<dbReference type="InterPro" id="IPR003715">
    <property type="entry name" value="Poly_export_N"/>
</dbReference>
<gene>
    <name evidence="18" type="ORF">SVA_1482</name>
</gene>
<proteinExistence type="inferred from homology"/>
<evidence type="ECO:0000256" key="13">
    <source>
        <dbReference type="ARBA" id="ARBA00023237"/>
    </source>
</evidence>
<dbReference type="PANTHER" id="PTHR33619:SF3">
    <property type="entry name" value="POLYSACCHARIDE EXPORT PROTEIN GFCE-RELATED"/>
    <property type="match status" value="1"/>
</dbReference>
<sequence>MAKPNYIRGAFALLTAFFFLSAYPPSRAVENETRTESGNTAYTVQPGDLLEIFVWKEKDLQREVIVRPDGGLSFPLIGDMQVAGKTVSDIRGELTEQLREYVSNPTVSVSVKQAQGYKIYVMGQVNRPGEFTAVRPVDVVQALSMAGGLNPFAAANSIKVLRRENGVETAIPFKYGQVESGRKLEQNIILHSGDVVVVP</sequence>
<keyword evidence="12" id="KW-0564">Palmitate</keyword>